<dbReference type="EMBL" id="JAJKFT010000008">
    <property type="protein sequence ID" value="MCC9628938.1"/>
    <property type="molecule type" value="Genomic_DNA"/>
</dbReference>
<sequence length="137" mass="14933">MSNSSGEATQLLSIQELSKRSGVSVDTLRRWVKSEAISPFLNGSRTDESHRQLEYVDAETLASRTGLSLATIWRLKRDNKISYRQPAGKGGRVLFPSDALERNGTAASEQVEAKTTNKTSSGPLPGPRPAWMSAART</sequence>
<organism evidence="2 3">
    <name type="scientific">Blastopirellula sediminis</name>
    <dbReference type="NCBI Taxonomy" id="2894196"/>
    <lineage>
        <taxon>Bacteria</taxon>
        <taxon>Pseudomonadati</taxon>
        <taxon>Planctomycetota</taxon>
        <taxon>Planctomycetia</taxon>
        <taxon>Pirellulales</taxon>
        <taxon>Pirellulaceae</taxon>
        <taxon>Blastopirellula</taxon>
    </lineage>
</organism>
<dbReference type="Gene3D" id="1.10.1660.10">
    <property type="match status" value="1"/>
</dbReference>
<dbReference type="AlphaFoldDB" id="A0A9X1ML09"/>
<evidence type="ECO:0000313" key="2">
    <source>
        <dbReference type="EMBL" id="MCC9628938.1"/>
    </source>
</evidence>
<proteinExistence type="predicted"/>
<gene>
    <name evidence="2" type="ORF">LOC68_11060</name>
</gene>
<dbReference type="Proteomes" id="UP001139103">
    <property type="component" value="Unassembled WGS sequence"/>
</dbReference>
<accession>A0A9X1ML09</accession>
<reference evidence="2" key="1">
    <citation type="submission" date="2021-11" db="EMBL/GenBank/DDBJ databases">
        <title>Genome sequence.</title>
        <authorList>
            <person name="Sun Q."/>
        </authorList>
    </citation>
    <scope>NUCLEOTIDE SEQUENCE</scope>
    <source>
        <strain evidence="2">JC732</strain>
    </source>
</reference>
<feature type="region of interest" description="Disordered" evidence="1">
    <location>
        <begin position="102"/>
        <end position="137"/>
    </location>
</feature>
<dbReference type="RefSeq" id="WP_230218494.1">
    <property type="nucleotide sequence ID" value="NZ_JAJKFT010000008.1"/>
</dbReference>
<dbReference type="SUPFAM" id="SSF46955">
    <property type="entry name" value="Putative DNA-binding domain"/>
    <property type="match status" value="1"/>
</dbReference>
<evidence type="ECO:0000313" key="3">
    <source>
        <dbReference type="Proteomes" id="UP001139103"/>
    </source>
</evidence>
<comment type="caution">
    <text evidence="2">The sequence shown here is derived from an EMBL/GenBank/DDBJ whole genome shotgun (WGS) entry which is preliminary data.</text>
</comment>
<name>A0A9X1ML09_9BACT</name>
<dbReference type="InterPro" id="IPR009061">
    <property type="entry name" value="DNA-bd_dom_put_sf"/>
</dbReference>
<protein>
    <recommendedName>
        <fullName evidence="4">Helix-turn-helix domain-containing protein</fullName>
    </recommendedName>
</protein>
<evidence type="ECO:0008006" key="4">
    <source>
        <dbReference type="Google" id="ProtNLM"/>
    </source>
</evidence>
<evidence type="ECO:0000256" key="1">
    <source>
        <dbReference type="SAM" id="MobiDB-lite"/>
    </source>
</evidence>
<feature type="compositionally biased region" description="Polar residues" evidence="1">
    <location>
        <begin position="105"/>
        <end position="122"/>
    </location>
</feature>
<keyword evidence="3" id="KW-1185">Reference proteome</keyword>